<keyword evidence="2" id="KW-0378">Hydrolase</keyword>
<dbReference type="Proteomes" id="UP001205919">
    <property type="component" value="Unassembled WGS sequence"/>
</dbReference>
<dbReference type="RefSeq" id="WP_008708467.1">
    <property type="nucleotide sequence ID" value="NZ_CABKQM010000001.1"/>
</dbReference>
<accession>A0AAW5K555</accession>
<dbReference type="CDD" id="cd07583">
    <property type="entry name" value="nitrilase_5"/>
    <property type="match status" value="1"/>
</dbReference>
<dbReference type="Pfam" id="PF00795">
    <property type="entry name" value="CN_hydrolase"/>
    <property type="match status" value="1"/>
</dbReference>
<name>A0AAW5K555_9BACT</name>
<dbReference type="PANTHER" id="PTHR23088">
    <property type="entry name" value="NITRILASE-RELATED"/>
    <property type="match status" value="1"/>
</dbReference>
<dbReference type="InterPro" id="IPR036526">
    <property type="entry name" value="C-N_Hydrolase_sf"/>
</dbReference>
<dbReference type="SUPFAM" id="SSF56317">
    <property type="entry name" value="Carbon-nitrogen hydrolase"/>
    <property type="match status" value="1"/>
</dbReference>
<sequence>MLRIGIAQIDVKLGERTANFRTVTEWMARYHTPSEVETVIVLPEIFDVGYVIDEAEKYGDHDAAQAAEFLGGLARRYNVWFAGGSVLATTEEGAVNRALVVDPRGEYVAHYDKAHLVPMMNEEKYLRAGSAPGLFEIGGVKVSCAICYDLRFCEWLRMGALAGAQLCLISAEWPSPRIEHWRTLLRARAIENMMFVAACNRVGTTPSDSFGGLSAVIDPWGKILYEGGEGCEGAFVTIEPRESGEARDFIRAFEMRRPELYRL</sequence>
<dbReference type="Gene3D" id="3.60.110.10">
    <property type="entry name" value="Carbon-nitrogen hydrolase"/>
    <property type="match status" value="1"/>
</dbReference>
<comment type="caution">
    <text evidence="2">The sequence shown here is derived from an EMBL/GenBank/DDBJ whole genome shotgun (WGS) entry which is preliminary data.</text>
</comment>
<dbReference type="PANTHER" id="PTHR23088:SF27">
    <property type="entry name" value="DEAMINATED GLUTATHIONE AMIDASE"/>
    <property type="match status" value="1"/>
</dbReference>
<dbReference type="PROSITE" id="PS50263">
    <property type="entry name" value="CN_HYDROLASE"/>
    <property type="match status" value="1"/>
</dbReference>
<dbReference type="AlphaFoldDB" id="A0AAW5K555"/>
<organism evidence="2 3">
    <name type="scientific">Cloacibacillus evryensis</name>
    <dbReference type="NCBI Taxonomy" id="508460"/>
    <lineage>
        <taxon>Bacteria</taxon>
        <taxon>Thermotogati</taxon>
        <taxon>Synergistota</taxon>
        <taxon>Synergistia</taxon>
        <taxon>Synergistales</taxon>
        <taxon>Synergistaceae</taxon>
        <taxon>Cloacibacillus</taxon>
    </lineage>
</organism>
<evidence type="ECO:0000259" key="1">
    <source>
        <dbReference type="PROSITE" id="PS50263"/>
    </source>
</evidence>
<reference evidence="2 3" key="1">
    <citation type="submission" date="2022-06" db="EMBL/GenBank/DDBJ databases">
        <title>Isolation of gut microbiota from human fecal samples.</title>
        <authorList>
            <person name="Pamer E.G."/>
            <person name="Barat B."/>
            <person name="Waligurski E."/>
            <person name="Medina S."/>
            <person name="Paddock L."/>
            <person name="Mostad J."/>
        </authorList>
    </citation>
    <scope>NUCLEOTIDE SEQUENCE [LARGE SCALE GENOMIC DNA]</scope>
    <source>
        <strain evidence="2 3">DFI.9.90</strain>
    </source>
</reference>
<proteinExistence type="predicted"/>
<keyword evidence="3" id="KW-1185">Reference proteome</keyword>
<dbReference type="EMBL" id="JANFYT010000007">
    <property type="protein sequence ID" value="MCQ4813633.1"/>
    <property type="molecule type" value="Genomic_DNA"/>
</dbReference>
<evidence type="ECO:0000313" key="2">
    <source>
        <dbReference type="EMBL" id="MCQ4813633.1"/>
    </source>
</evidence>
<feature type="domain" description="CN hydrolase" evidence="1">
    <location>
        <begin position="2"/>
        <end position="242"/>
    </location>
</feature>
<dbReference type="GO" id="GO:0016787">
    <property type="term" value="F:hydrolase activity"/>
    <property type="evidence" value="ECO:0007669"/>
    <property type="project" value="UniProtKB-KW"/>
</dbReference>
<dbReference type="InterPro" id="IPR003010">
    <property type="entry name" value="C-N_Hydrolase"/>
</dbReference>
<evidence type="ECO:0000313" key="3">
    <source>
        <dbReference type="Proteomes" id="UP001205919"/>
    </source>
</evidence>
<protein>
    <submittedName>
        <fullName evidence="2">Carbon-nitrogen family hydrolase</fullName>
    </submittedName>
</protein>
<gene>
    <name evidence="2" type="ORF">NE630_04230</name>
</gene>